<accession>A0AA86RGY6</accession>
<dbReference type="AlphaFoldDB" id="A0AA86RGY6"/>
<evidence type="ECO:0000313" key="2">
    <source>
        <dbReference type="EMBL" id="CAL6047495.1"/>
    </source>
</evidence>
<proteinExistence type="predicted"/>
<sequence length="224" mass="25900">MQPDDIPQNCADYASILEFSRQYYLIYSTSCSILAIQAATHESYQVLENIELFMKLKLSIVPLSLQLKDIIPAEQLERSEYEVILTVLIYVQEMLYEPFCDCPNKPAAHTIYEELTMSYDSVIVTKLHVIFELNICPHIPAKFEKALRLQYLSYILNIYNSQLLVSPTMAAMFISELSKYVFFDVLNDNMILFKYVLIHNVESSPIVPKLENLELPNTYISIFA</sequence>
<organism evidence="1">
    <name type="scientific">Hexamita inflata</name>
    <dbReference type="NCBI Taxonomy" id="28002"/>
    <lineage>
        <taxon>Eukaryota</taxon>
        <taxon>Metamonada</taxon>
        <taxon>Diplomonadida</taxon>
        <taxon>Hexamitidae</taxon>
        <taxon>Hexamitinae</taxon>
        <taxon>Hexamita</taxon>
    </lineage>
</organism>
<dbReference type="EMBL" id="CAXDID020000171">
    <property type="protein sequence ID" value="CAL6047495.1"/>
    <property type="molecule type" value="Genomic_DNA"/>
</dbReference>
<name>A0AA86RGY6_9EUKA</name>
<dbReference type="Proteomes" id="UP001642409">
    <property type="component" value="Unassembled WGS sequence"/>
</dbReference>
<keyword evidence="3" id="KW-1185">Reference proteome</keyword>
<dbReference type="EMBL" id="CATOUU010001099">
    <property type="protein sequence ID" value="CAI9971959.1"/>
    <property type="molecule type" value="Genomic_DNA"/>
</dbReference>
<gene>
    <name evidence="2" type="ORF">HINF_LOCUS42236</name>
    <name evidence="1" type="ORF">HINF_LOCUS59604</name>
</gene>
<evidence type="ECO:0000313" key="1">
    <source>
        <dbReference type="EMBL" id="CAI9971959.1"/>
    </source>
</evidence>
<protein>
    <submittedName>
        <fullName evidence="2">Hypothetical_protein</fullName>
    </submittedName>
</protein>
<comment type="caution">
    <text evidence="1">The sequence shown here is derived from an EMBL/GenBank/DDBJ whole genome shotgun (WGS) entry which is preliminary data.</text>
</comment>
<reference evidence="2 3" key="2">
    <citation type="submission" date="2024-07" db="EMBL/GenBank/DDBJ databases">
        <authorList>
            <person name="Akdeniz Z."/>
        </authorList>
    </citation>
    <scope>NUCLEOTIDE SEQUENCE [LARGE SCALE GENOMIC DNA]</scope>
</reference>
<evidence type="ECO:0000313" key="3">
    <source>
        <dbReference type="Proteomes" id="UP001642409"/>
    </source>
</evidence>
<reference evidence="1" key="1">
    <citation type="submission" date="2023-06" db="EMBL/GenBank/DDBJ databases">
        <authorList>
            <person name="Kurt Z."/>
        </authorList>
    </citation>
    <scope>NUCLEOTIDE SEQUENCE</scope>
</reference>